<dbReference type="AlphaFoldDB" id="A0AAD6Y9F5"/>
<feature type="compositionally biased region" description="Basic and acidic residues" evidence="2">
    <location>
        <begin position="405"/>
        <end position="419"/>
    </location>
</feature>
<feature type="region of interest" description="Disordered" evidence="2">
    <location>
        <begin position="363"/>
        <end position="492"/>
    </location>
</feature>
<protein>
    <submittedName>
        <fullName evidence="3">Uncharacterized protein</fullName>
    </submittedName>
</protein>
<feature type="region of interest" description="Disordered" evidence="2">
    <location>
        <begin position="95"/>
        <end position="123"/>
    </location>
</feature>
<keyword evidence="1" id="KW-0175">Coiled coil</keyword>
<feature type="compositionally biased region" description="Polar residues" evidence="2">
    <location>
        <begin position="381"/>
        <end position="391"/>
    </location>
</feature>
<feature type="compositionally biased region" description="Polar residues" evidence="2">
    <location>
        <begin position="429"/>
        <end position="445"/>
    </location>
</feature>
<evidence type="ECO:0000256" key="2">
    <source>
        <dbReference type="SAM" id="MobiDB-lite"/>
    </source>
</evidence>
<accession>A0AAD6Y9F5</accession>
<organism evidence="3 4">
    <name type="scientific">Mycena pura</name>
    <dbReference type="NCBI Taxonomy" id="153505"/>
    <lineage>
        <taxon>Eukaryota</taxon>
        <taxon>Fungi</taxon>
        <taxon>Dikarya</taxon>
        <taxon>Basidiomycota</taxon>
        <taxon>Agaricomycotina</taxon>
        <taxon>Agaricomycetes</taxon>
        <taxon>Agaricomycetidae</taxon>
        <taxon>Agaricales</taxon>
        <taxon>Marasmiineae</taxon>
        <taxon>Mycenaceae</taxon>
        <taxon>Mycena</taxon>
    </lineage>
</organism>
<keyword evidence="4" id="KW-1185">Reference proteome</keyword>
<evidence type="ECO:0000313" key="3">
    <source>
        <dbReference type="EMBL" id="KAJ7197659.1"/>
    </source>
</evidence>
<feature type="compositionally biased region" description="Basic and acidic residues" evidence="2">
    <location>
        <begin position="455"/>
        <end position="483"/>
    </location>
</feature>
<comment type="caution">
    <text evidence="3">The sequence shown here is derived from an EMBL/GenBank/DDBJ whole genome shotgun (WGS) entry which is preliminary data.</text>
</comment>
<dbReference type="EMBL" id="JARJCW010000077">
    <property type="protein sequence ID" value="KAJ7197659.1"/>
    <property type="molecule type" value="Genomic_DNA"/>
</dbReference>
<proteinExistence type="predicted"/>
<dbReference type="Proteomes" id="UP001219525">
    <property type="component" value="Unassembled WGS sequence"/>
</dbReference>
<gene>
    <name evidence="3" type="ORF">GGX14DRAFT_402577</name>
</gene>
<evidence type="ECO:0000256" key="1">
    <source>
        <dbReference type="SAM" id="Coils"/>
    </source>
</evidence>
<reference evidence="3" key="1">
    <citation type="submission" date="2023-03" db="EMBL/GenBank/DDBJ databases">
        <title>Massive genome expansion in bonnet fungi (Mycena s.s.) driven by repeated elements and novel gene families across ecological guilds.</title>
        <authorList>
            <consortium name="Lawrence Berkeley National Laboratory"/>
            <person name="Harder C.B."/>
            <person name="Miyauchi S."/>
            <person name="Viragh M."/>
            <person name="Kuo A."/>
            <person name="Thoen E."/>
            <person name="Andreopoulos B."/>
            <person name="Lu D."/>
            <person name="Skrede I."/>
            <person name="Drula E."/>
            <person name="Henrissat B."/>
            <person name="Morin E."/>
            <person name="Kohler A."/>
            <person name="Barry K."/>
            <person name="LaButti K."/>
            <person name="Morin E."/>
            <person name="Salamov A."/>
            <person name="Lipzen A."/>
            <person name="Mereny Z."/>
            <person name="Hegedus B."/>
            <person name="Baldrian P."/>
            <person name="Stursova M."/>
            <person name="Weitz H."/>
            <person name="Taylor A."/>
            <person name="Grigoriev I.V."/>
            <person name="Nagy L.G."/>
            <person name="Martin F."/>
            <person name="Kauserud H."/>
        </authorList>
    </citation>
    <scope>NUCLEOTIDE SEQUENCE</scope>
    <source>
        <strain evidence="3">9144</strain>
    </source>
</reference>
<name>A0AAD6Y9F5_9AGAR</name>
<feature type="coiled-coil region" evidence="1">
    <location>
        <begin position="244"/>
        <end position="278"/>
    </location>
</feature>
<evidence type="ECO:0000313" key="4">
    <source>
        <dbReference type="Proteomes" id="UP001219525"/>
    </source>
</evidence>
<sequence length="542" mass="60607">MMMQTTLKPITQVPLREAAKVGIRTFSYSKFDTNGYAKVIILQTYNFHHLGLWEFNLPLRQESGGNNATFPKRQTNKKLWELKLWAVHARACPPSRTQQFGRRSFAGKSGPTHPSSDDAPFNRLTHLPSRARLTANSDDNTTNNALVSPSNLPRICVCVWLRIKSDFTKEVEARANGRANPARNARTFDGGWHGKMHHHPQGLLPLVLAPPWSSDSNPPILRNPTAWNKRGANSLSDTPNKVQIMEDERAKKVLQEKLEQAEHEITQLRSALKYWESHCIKTQHRVTELEELAEVSAKFESTVSQLKWELEQEVLDPDFTGLSQSEVVASSHFPTIDPELAAPNGEGEEEAGEAYMTYLGGLLPEDDAKDDAKDEGIAENSRASHQHNQIASHVGASDEGSSQDTLHEGIVQDRVKTETNADTFPIGGTHTSTSPPDAASTVSDNPTHRRRRRKRDEDYSGRGEHGKHPEEAGWDIDRPERKTNRCGLRGVTRNPTKVRGAVTLPVRGVSPVYFGDMDFKKRRGQDRGRVEAESVVVGRRKV</sequence>